<dbReference type="AlphaFoldDB" id="A0A067E073"/>
<evidence type="ECO:0000259" key="6">
    <source>
        <dbReference type="Pfam" id="PF01061"/>
    </source>
</evidence>
<feature type="transmembrane region" description="Helical" evidence="5">
    <location>
        <begin position="242"/>
        <end position="261"/>
    </location>
</feature>
<comment type="subcellular location">
    <subcellularLocation>
        <location evidence="1">Membrane</location>
        <topology evidence="1">Multi-pass membrane protein</topology>
    </subcellularLocation>
</comment>
<feature type="domain" description="ABC-2 type transporter transmembrane" evidence="6">
    <location>
        <begin position="118"/>
        <end position="190"/>
    </location>
</feature>
<sequence length="265" mass="30908">LDARAASIVIRTVRNTVDTGRTVVCTIHQPSIEIFEAFDELFLMKQGRQEIYVGLLGRHSCHLTRYFKLLLHPSGADFSDIYKRSDLYRRNKMLIEHLSKQAPGSKDLYFLTQYSYFTQFMACLWKQWWSYWQNPAYTAVKFFFTTFTAVLLGSLSWDLGGRHDQKSQDLFNATGSMFTAIISSAFNTIMVEVPHIFVQSLVYSVIVDAMMGFDRTASKFFRLIPGFMIPGPRIPIRWRWYYWANPIAWTLYGLIAPRLGMRRKK</sequence>
<keyword evidence="8" id="KW-1185">Reference proteome</keyword>
<dbReference type="PANTHER" id="PTHR48040">
    <property type="entry name" value="PLEIOTROPIC DRUG RESISTANCE PROTEIN 1-LIKE ISOFORM X1"/>
    <property type="match status" value="1"/>
</dbReference>
<keyword evidence="3 5" id="KW-1133">Transmembrane helix</keyword>
<dbReference type="GO" id="GO:0016020">
    <property type="term" value="C:membrane"/>
    <property type="evidence" value="ECO:0007669"/>
    <property type="project" value="UniProtKB-SubCell"/>
</dbReference>
<dbReference type="EMBL" id="KK785315">
    <property type="protein sequence ID" value="KDO44266.1"/>
    <property type="molecule type" value="Genomic_DNA"/>
</dbReference>
<reference evidence="7 8" key="1">
    <citation type="submission" date="2014-04" db="EMBL/GenBank/DDBJ databases">
        <authorList>
            <consortium name="International Citrus Genome Consortium"/>
            <person name="Gmitter F."/>
            <person name="Chen C."/>
            <person name="Farmerie W."/>
            <person name="Harkins T."/>
            <person name="Desany B."/>
            <person name="Mohiuddin M."/>
            <person name="Kodira C."/>
            <person name="Borodovsky M."/>
            <person name="Lomsadze A."/>
            <person name="Burns P."/>
            <person name="Jenkins J."/>
            <person name="Prochnik S."/>
            <person name="Shu S."/>
            <person name="Chapman J."/>
            <person name="Pitluck S."/>
            <person name="Schmutz J."/>
            <person name="Rokhsar D."/>
        </authorList>
    </citation>
    <scope>NUCLEOTIDE SEQUENCE</scope>
</reference>
<evidence type="ECO:0000256" key="2">
    <source>
        <dbReference type="ARBA" id="ARBA00022692"/>
    </source>
</evidence>
<evidence type="ECO:0000256" key="1">
    <source>
        <dbReference type="ARBA" id="ARBA00004141"/>
    </source>
</evidence>
<accession>A0A067E073</accession>
<evidence type="ECO:0000256" key="4">
    <source>
        <dbReference type="ARBA" id="ARBA00023136"/>
    </source>
</evidence>
<dbReference type="PANTHER" id="PTHR48040:SF20">
    <property type="entry name" value="PLEIOTROPIC DRUG RESISTANCE PROTEIN 1"/>
    <property type="match status" value="1"/>
</dbReference>
<feature type="non-terminal residue" evidence="7">
    <location>
        <position position="1"/>
    </location>
</feature>
<evidence type="ECO:0000313" key="7">
    <source>
        <dbReference type="EMBL" id="KDO44266.1"/>
    </source>
</evidence>
<keyword evidence="2 5" id="KW-0812">Transmembrane</keyword>
<proteinExistence type="predicted"/>
<dbReference type="Pfam" id="PF01061">
    <property type="entry name" value="ABC2_membrane"/>
    <property type="match status" value="1"/>
</dbReference>
<gene>
    <name evidence="7" type="ORF">CISIN_1g039187mg</name>
</gene>
<keyword evidence="4 5" id="KW-0472">Membrane</keyword>
<evidence type="ECO:0000313" key="8">
    <source>
        <dbReference type="Proteomes" id="UP000027120"/>
    </source>
</evidence>
<evidence type="ECO:0000256" key="5">
    <source>
        <dbReference type="SAM" id="Phobius"/>
    </source>
</evidence>
<name>A0A067E073_CITSI</name>
<dbReference type="GO" id="GO:0140359">
    <property type="term" value="F:ABC-type transporter activity"/>
    <property type="evidence" value="ECO:0007669"/>
    <property type="project" value="InterPro"/>
</dbReference>
<evidence type="ECO:0000256" key="3">
    <source>
        <dbReference type="ARBA" id="ARBA00022989"/>
    </source>
</evidence>
<protein>
    <recommendedName>
        <fullName evidence="6">ABC-2 type transporter transmembrane domain-containing protein</fullName>
    </recommendedName>
</protein>
<organism evidence="7 8">
    <name type="scientific">Citrus sinensis</name>
    <name type="common">Sweet orange</name>
    <name type="synonym">Citrus aurantium var. sinensis</name>
    <dbReference type="NCBI Taxonomy" id="2711"/>
    <lineage>
        <taxon>Eukaryota</taxon>
        <taxon>Viridiplantae</taxon>
        <taxon>Streptophyta</taxon>
        <taxon>Embryophyta</taxon>
        <taxon>Tracheophyta</taxon>
        <taxon>Spermatophyta</taxon>
        <taxon>Magnoliopsida</taxon>
        <taxon>eudicotyledons</taxon>
        <taxon>Gunneridae</taxon>
        <taxon>Pentapetalae</taxon>
        <taxon>rosids</taxon>
        <taxon>malvids</taxon>
        <taxon>Sapindales</taxon>
        <taxon>Rutaceae</taxon>
        <taxon>Aurantioideae</taxon>
        <taxon>Citrus</taxon>
    </lineage>
</organism>
<dbReference type="Proteomes" id="UP000027120">
    <property type="component" value="Unassembled WGS sequence"/>
</dbReference>
<dbReference type="InterPro" id="IPR013525">
    <property type="entry name" value="ABC2_TM"/>
</dbReference>